<gene>
    <name evidence="2" type="ORF">DWW07_09125</name>
</gene>
<dbReference type="Proteomes" id="UP000265828">
    <property type="component" value="Unassembled WGS sequence"/>
</dbReference>
<comment type="caution">
    <text evidence="2">The sequence shown here is derived from an EMBL/GenBank/DDBJ whole genome shotgun (WGS) entry which is preliminary data.</text>
</comment>
<dbReference type="Pfam" id="PF16677">
    <property type="entry name" value="GP3_package"/>
    <property type="match status" value="1"/>
</dbReference>
<reference evidence="2 3" key="1">
    <citation type="submission" date="2018-08" db="EMBL/GenBank/DDBJ databases">
        <title>A genome reference for cultivated species of the human gut microbiota.</title>
        <authorList>
            <person name="Zou Y."/>
            <person name="Xue W."/>
            <person name="Luo G."/>
        </authorList>
    </citation>
    <scope>NUCLEOTIDE SEQUENCE [LARGE SCALE GENOMIC DNA]</scope>
    <source>
        <strain evidence="2 3">AF14-23</strain>
    </source>
</reference>
<evidence type="ECO:0000313" key="2">
    <source>
        <dbReference type="EMBL" id="RGV64354.1"/>
    </source>
</evidence>
<feature type="compositionally biased region" description="Basic and acidic residues" evidence="1">
    <location>
        <begin position="119"/>
        <end position="128"/>
    </location>
</feature>
<dbReference type="InterPro" id="IPR032066">
    <property type="entry name" value="GP3_package"/>
</dbReference>
<feature type="region of interest" description="Disordered" evidence="1">
    <location>
        <begin position="119"/>
        <end position="145"/>
    </location>
</feature>
<protein>
    <submittedName>
        <fullName evidence="2">Uncharacterized protein</fullName>
    </submittedName>
</protein>
<sequence>MGMTPKYTSVEEIESKIEQYFEDCKGYPLTDEKGKQIFNKFGSPIFIDVHPPTVTGLALALGFTSRQALLNYQAKPAFVDTITRAKARVEQYAEERLFDRDGSNGAQFSLRNNFKGWDADKKNDDSGDGKITIVNNIPRPEKQNE</sequence>
<name>A0A395XB65_9FIRM</name>
<accession>A0A395XB65</accession>
<dbReference type="EMBL" id="QRZI01000005">
    <property type="protein sequence ID" value="RGV64354.1"/>
    <property type="molecule type" value="Genomic_DNA"/>
</dbReference>
<organism evidence="2 3">
    <name type="scientific">Blautia obeum</name>
    <dbReference type="NCBI Taxonomy" id="40520"/>
    <lineage>
        <taxon>Bacteria</taxon>
        <taxon>Bacillati</taxon>
        <taxon>Bacillota</taxon>
        <taxon>Clostridia</taxon>
        <taxon>Lachnospirales</taxon>
        <taxon>Lachnospiraceae</taxon>
        <taxon>Blautia</taxon>
    </lineage>
</organism>
<proteinExistence type="predicted"/>
<evidence type="ECO:0000313" key="3">
    <source>
        <dbReference type="Proteomes" id="UP000265828"/>
    </source>
</evidence>
<dbReference type="AlphaFoldDB" id="A0A395XB65"/>
<evidence type="ECO:0000256" key="1">
    <source>
        <dbReference type="SAM" id="MobiDB-lite"/>
    </source>
</evidence>
<dbReference type="Gene3D" id="1.10.132.80">
    <property type="match status" value="1"/>
</dbReference>